<dbReference type="Pfam" id="PF01613">
    <property type="entry name" value="Flavin_Reduct"/>
    <property type="match status" value="1"/>
</dbReference>
<comment type="similarity">
    <text evidence="1">Belongs to the non-flavoprotein flavin reductase family.</text>
</comment>
<dbReference type="EMBL" id="CACSIM010000006">
    <property type="protein sequence ID" value="CAA0118531.1"/>
    <property type="molecule type" value="Genomic_DNA"/>
</dbReference>
<evidence type="ECO:0000256" key="1">
    <source>
        <dbReference type="ARBA" id="ARBA00008898"/>
    </source>
</evidence>
<evidence type="ECO:0000313" key="5">
    <source>
        <dbReference type="EMBL" id="CAA0118531.1"/>
    </source>
</evidence>
<dbReference type="GO" id="GO:0042602">
    <property type="term" value="F:riboflavin reductase (NADPH) activity"/>
    <property type="evidence" value="ECO:0007669"/>
    <property type="project" value="TreeGrafter"/>
</dbReference>
<dbReference type="InterPro" id="IPR012349">
    <property type="entry name" value="Split_barrel_FMN-bd"/>
</dbReference>
<evidence type="ECO:0000313" key="4">
    <source>
        <dbReference type="EMBL" id="CAA0111251.1"/>
    </source>
</evidence>
<protein>
    <submittedName>
        <fullName evidence="4">p-hydroxyphenylacetate 3-hydroxylase, reductase component</fullName>
        <ecNumber evidence="4">1.5.1.36</ecNumber>
    </submittedName>
</protein>
<organism evidence="4 6">
    <name type="scientific">Zhongshania aliphaticivorans</name>
    <dbReference type="NCBI Taxonomy" id="1470434"/>
    <lineage>
        <taxon>Bacteria</taxon>
        <taxon>Pseudomonadati</taxon>
        <taxon>Pseudomonadota</taxon>
        <taxon>Gammaproteobacteria</taxon>
        <taxon>Cellvibrionales</taxon>
        <taxon>Spongiibacteraceae</taxon>
        <taxon>Zhongshania</taxon>
    </lineage>
</organism>
<dbReference type="SMART" id="SM00903">
    <property type="entry name" value="Flavin_Reduct"/>
    <property type="match status" value="1"/>
</dbReference>
<dbReference type="AlphaFoldDB" id="A0A5S9Q1A6"/>
<accession>A0A5S9Q1A6</accession>
<keyword evidence="6" id="KW-1185">Reference proteome</keyword>
<dbReference type="PANTHER" id="PTHR30466:SF11">
    <property type="entry name" value="FLAVIN-DEPENDENT MONOOXYGENASE, REDUCTASE SUBUNIT HSAB"/>
    <property type="match status" value="1"/>
</dbReference>
<dbReference type="EC" id="1.5.1.36" evidence="4"/>
<evidence type="ECO:0000256" key="2">
    <source>
        <dbReference type="ARBA" id="ARBA00023002"/>
    </source>
</evidence>
<sequence length="163" mass="17725">MAFDKRELRNTLGLFATGVTIMTTVSKAGEVAAMTVNSFTSLSLSPPLVIWSVDLGSSLFDEFNVAEGFAVNILAEYQQEISDLFARSENDQKDMLASFEISELGNPILRGSRAVIECEIKDRITQGDHQIIIGSVMGFSGDASKQPLVFSCGRYYELGAQLG</sequence>
<reference evidence="6 7" key="1">
    <citation type="submission" date="2019-11" db="EMBL/GenBank/DDBJ databases">
        <authorList>
            <person name="Holert J."/>
        </authorList>
    </citation>
    <scope>NUCLEOTIDE SEQUENCE [LARGE SCALE GENOMIC DNA]</scope>
    <source>
        <strain evidence="5">BC3_2A</strain>
        <strain evidence="4">SB11_1A</strain>
    </source>
</reference>
<dbReference type="Proteomes" id="UP000439591">
    <property type="component" value="Unassembled WGS sequence"/>
</dbReference>
<dbReference type="SUPFAM" id="SSF50475">
    <property type="entry name" value="FMN-binding split barrel"/>
    <property type="match status" value="1"/>
</dbReference>
<evidence type="ECO:0000313" key="7">
    <source>
        <dbReference type="Proteomes" id="UP000439591"/>
    </source>
</evidence>
<evidence type="ECO:0000313" key="6">
    <source>
        <dbReference type="Proteomes" id="UP000435877"/>
    </source>
</evidence>
<gene>
    <name evidence="4" type="primary">C1-hpah</name>
    <name evidence="4" type="ORF">IHBHHGIJ_03280</name>
    <name evidence="5" type="ORF">KFEGEMFD_03493</name>
</gene>
<dbReference type="RefSeq" id="WP_159270050.1">
    <property type="nucleotide sequence ID" value="NZ_CACSIK010000003.1"/>
</dbReference>
<dbReference type="GO" id="GO:0036382">
    <property type="term" value="F:flavin reductase (NADH) activity"/>
    <property type="evidence" value="ECO:0007669"/>
    <property type="project" value="UniProtKB-EC"/>
</dbReference>
<dbReference type="GO" id="GO:0010181">
    <property type="term" value="F:FMN binding"/>
    <property type="evidence" value="ECO:0007669"/>
    <property type="project" value="InterPro"/>
</dbReference>
<dbReference type="InterPro" id="IPR050268">
    <property type="entry name" value="NADH-dep_flavin_reductase"/>
</dbReference>
<dbReference type="PANTHER" id="PTHR30466">
    <property type="entry name" value="FLAVIN REDUCTASE"/>
    <property type="match status" value="1"/>
</dbReference>
<dbReference type="InterPro" id="IPR002563">
    <property type="entry name" value="Flavin_Rdtase-like_dom"/>
</dbReference>
<keyword evidence="2 4" id="KW-0560">Oxidoreductase</keyword>
<dbReference type="EMBL" id="CACSIK010000003">
    <property type="protein sequence ID" value="CAA0111251.1"/>
    <property type="molecule type" value="Genomic_DNA"/>
</dbReference>
<proteinExistence type="inferred from homology"/>
<dbReference type="OrthoDB" id="9792858at2"/>
<dbReference type="Gene3D" id="2.30.110.10">
    <property type="entry name" value="Electron Transport, Fmn-binding Protein, Chain A"/>
    <property type="match status" value="1"/>
</dbReference>
<name>A0A5S9Q1A6_9GAMM</name>
<feature type="domain" description="Flavin reductase like" evidence="3">
    <location>
        <begin position="12"/>
        <end position="157"/>
    </location>
</feature>
<evidence type="ECO:0000259" key="3">
    <source>
        <dbReference type="SMART" id="SM00903"/>
    </source>
</evidence>
<dbReference type="Proteomes" id="UP000435877">
    <property type="component" value="Unassembled WGS sequence"/>
</dbReference>